<name>A0A1Z3HRR2_9CYAN</name>
<accession>A0A1Z3HRR2</accession>
<evidence type="ECO:0000313" key="1">
    <source>
        <dbReference type="EMBL" id="ASC73011.1"/>
    </source>
</evidence>
<protein>
    <submittedName>
        <fullName evidence="1">Uncharacterized protein</fullName>
    </submittedName>
</protein>
<keyword evidence="2" id="KW-1185">Reference proteome</keyword>
<dbReference type="STRING" id="1641165.XM38_09855"/>
<dbReference type="Proteomes" id="UP000191901">
    <property type="component" value="Chromosome"/>
</dbReference>
<evidence type="ECO:0000313" key="2">
    <source>
        <dbReference type="Proteomes" id="UP000191901"/>
    </source>
</evidence>
<sequence length="145" mass="15240">MANLNLTLNVRVVGGPQVSVARTKVIEAYDKIDVVLNPGDTDISVEIQPGAATQVGFLLIKSSLYSQADPDPTITYTVSDGATDFPAVGAGLELDDPHIYIGGALAVFGLAPRILRFTNAYAADPANPAINRAMIEIFVGRDATP</sequence>
<proteinExistence type="predicted"/>
<dbReference type="RefSeq" id="WP_080808334.1">
    <property type="nucleotide sequence ID" value="NZ_CP021983.2"/>
</dbReference>
<reference evidence="1 2" key="1">
    <citation type="journal article" date="2016" name="Biochim. Biophys. Acta">
        <title>Characterization of red-shifted phycobilisomes isolated from the chlorophyll f-containing cyanobacterium Halomicronema hongdechloris.</title>
        <authorList>
            <person name="Li Y."/>
            <person name="Lin Y."/>
            <person name="Garvey C.J."/>
            <person name="Birch D."/>
            <person name="Corkery R.W."/>
            <person name="Loughlin P.C."/>
            <person name="Scheer H."/>
            <person name="Willows R.D."/>
            <person name="Chen M."/>
        </authorList>
    </citation>
    <scope>NUCLEOTIDE SEQUENCE [LARGE SCALE GENOMIC DNA]</scope>
    <source>
        <strain evidence="1 2">C2206</strain>
    </source>
</reference>
<organism evidence="1 2">
    <name type="scientific">Halomicronema hongdechloris C2206</name>
    <dbReference type="NCBI Taxonomy" id="1641165"/>
    <lineage>
        <taxon>Bacteria</taxon>
        <taxon>Bacillati</taxon>
        <taxon>Cyanobacteriota</taxon>
        <taxon>Cyanophyceae</taxon>
        <taxon>Nodosilineales</taxon>
        <taxon>Nodosilineaceae</taxon>
        <taxon>Halomicronema</taxon>
    </lineage>
</organism>
<dbReference type="AlphaFoldDB" id="A0A1Z3HRR2"/>
<dbReference type="OrthoDB" id="582050at2"/>
<dbReference type="KEGG" id="hhg:XM38_039730"/>
<dbReference type="EMBL" id="CP021983">
    <property type="protein sequence ID" value="ASC73011.1"/>
    <property type="molecule type" value="Genomic_DNA"/>
</dbReference>
<gene>
    <name evidence="1" type="ORF">XM38_039730</name>
</gene>